<dbReference type="PANTHER" id="PTHR31727">
    <property type="entry name" value="OLEOYL-ACYL CARRIER PROTEIN THIOESTERASE 1, CHLOROPLASTIC"/>
    <property type="match status" value="1"/>
</dbReference>
<feature type="region of interest" description="Disordered" evidence="1">
    <location>
        <begin position="68"/>
        <end position="92"/>
    </location>
</feature>
<dbReference type="Gene3D" id="3.10.129.10">
    <property type="entry name" value="Hotdog Thioesterase"/>
    <property type="match status" value="1"/>
</dbReference>
<dbReference type="GO" id="GO:0016297">
    <property type="term" value="F:fatty acyl-[ACP] hydrolase activity"/>
    <property type="evidence" value="ECO:0007669"/>
    <property type="project" value="InterPro"/>
</dbReference>
<dbReference type="EMBL" id="JAQQAF010000004">
    <property type="protein sequence ID" value="KAJ8492748.1"/>
    <property type="molecule type" value="Genomic_DNA"/>
</dbReference>
<dbReference type="InterPro" id="IPR049427">
    <property type="entry name" value="Acyl-ACP_TE_C"/>
</dbReference>
<evidence type="ECO:0000256" key="1">
    <source>
        <dbReference type="SAM" id="MobiDB-lite"/>
    </source>
</evidence>
<evidence type="ECO:0000259" key="2">
    <source>
        <dbReference type="Pfam" id="PF20791"/>
    </source>
</evidence>
<dbReference type="InterPro" id="IPR045023">
    <property type="entry name" value="FATA/B"/>
</dbReference>
<feature type="domain" description="Acyl-ACP thioesterase-like C-terminal" evidence="2">
    <location>
        <begin position="1"/>
        <end position="41"/>
    </location>
</feature>
<proteinExistence type="predicted"/>
<protein>
    <recommendedName>
        <fullName evidence="2">Acyl-ACP thioesterase-like C-terminal domain-containing protein</fullName>
    </recommendedName>
</protein>
<reference evidence="3 4" key="1">
    <citation type="submission" date="2022-12" db="EMBL/GenBank/DDBJ databases">
        <title>Chromosome-scale assembly of the Ensete ventricosum genome.</title>
        <authorList>
            <person name="Dussert Y."/>
            <person name="Stocks J."/>
            <person name="Wendawek A."/>
            <person name="Woldeyes F."/>
            <person name="Nichols R.A."/>
            <person name="Borrell J.S."/>
        </authorList>
    </citation>
    <scope>NUCLEOTIDE SEQUENCE [LARGE SCALE GENOMIC DNA]</scope>
    <source>
        <strain evidence="4">cv. Maze</strain>
        <tissue evidence="3">Seeds</tissue>
    </source>
</reference>
<dbReference type="AlphaFoldDB" id="A0AAV8R9S3"/>
<dbReference type="GO" id="GO:0000036">
    <property type="term" value="F:acyl carrier activity"/>
    <property type="evidence" value="ECO:0007669"/>
    <property type="project" value="TreeGrafter"/>
</dbReference>
<name>A0AAV8R9S3_ENSVE</name>
<keyword evidence="4" id="KW-1185">Reference proteome</keyword>
<dbReference type="Pfam" id="PF20791">
    <property type="entry name" value="Acyl-ACP_TE_C"/>
    <property type="match status" value="1"/>
</dbReference>
<evidence type="ECO:0000313" key="4">
    <source>
        <dbReference type="Proteomes" id="UP001222027"/>
    </source>
</evidence>
<comment type="caution">
    <text evidence="3">The sequence shown here is derived from an EMBL/GenBank/DDBJ whole genome shotgun (WGS) entry which is preliminary data.</text>
</comment>
<dbReference type="Proteomes" id="UP001222027">
    <property type="component" value="Unassembled WGS sequence"/>
</dbReference>
<organism evidence="3 4">
    <name type="scientific">Ensete ventricosum</name>
    <name type="common">Abyssinian banana</name>
    <name type="synonym">Musa ensete</name>
    <dbReference type="NCBI Taxonomy" id="4639"/>
    <lineage>
        <taxon>Eukaryota</taxon>
        <taxon>Viridiplantae</taxon>
        <taxon>Streptophyta</taxon>
        <taxon>Embryophyta</taxon>
        <taxon>Tracheophyta</taxon>
        <taxon>Spermatophyta</taxon>
        <taxon>Magnoliopsida</taxon>
        <taxon>Liliopsida</taxon>
        <taxon>Zingiberales</taxon>
        <taxon>Musaceae</taxon>
        <taxon>Ensete</taxon>
    </lineage>
</organism>
<accession>A0AAV8R9S3</accession>
<sequence>MLETIPVECMKDHQLSSIVLQYRRECDSSDTVQSICEPDEDSLPRDKNIRILTGFSLAPEILEAAGCWGRSTSGRQDDESLNPSKSSEDRVD</sequence>
<evidence type="ECO:0000313" key="3">
    <source>
        <dbReference type="EMBL" id="KAJ8492748.1"/>
    </source>
</evidence>
<dbReference type="PANTHER" id="PTHR31727:SF10">
    <property type="entry name" value="ACYL-[ACYL-CARRIER-PROTEIN] HYDROLASE"/>
    <property type="match status" value="1"/>
</dbReference>
<gene>
    <name evidence="3" type="ORF">OPV22_014469</name>
</gene>